<dbReference type="GO" id="GO:0005524">
    <property type="term" value="F:ATP binding"/>
    <property type="evidence" value="ECO:0007669"/>
    <property type="project" value="UniProtKB-UniRule"/>
</dbReference>
<dbReference type="InterPro" id="IPR002372">
    <property type="entry name" value="PQQ_rpt_dom"/>
</dbReference>
<evidence type="ECO:0000256" key="4">
    <source>
        <dbReference type="ARBA" id="ARBA00022840"/>
    </source>
</evidence>
<dbReference type="InterPro" id="IPR015943">
    <property type="entry name" value="WD40/YVTN_repeat-like_dom_sf"/>
</dbReference>
<sequence>MTVTTTQLKQLLDSDPRRLGPYRLVGVLGRGGMGEVFLGRDRGGRLVAVKRVRPSLVHERDARRRFAREVTAARRVESPLVAQVLDAEPEADQPWLATEYVPGIPLSEAVDTYGPLPEPYVRAIARQLTDALAAIHRAGLVHRDFKPSNVLLSAHGPRVLDFGVARHLHASTFTTSQAFLGTPAFAAPEQWDAAGITGAADVFSLASTLVFALRKRAPFDAEDMWRVMYAIRFEEPDLSDLPCRWQALTALCLAKEPARRPSLAELATALDHFPSAGQDVVLPDGLAELLPAPAVPRPREPRPEPGPGRRQVLRAGAATLLGAGCAGLLAGDRRAGPEVWTFPTHGAVHQLLATDGTLYAVDGTGYVYALDARTGELFWSRWLQSGSTQPWLGAPAAGAPGLYVTGDSLYALNATSGQERWSLGLSAAGPPVVTQQAVCLITPDAHGTGDQLSLVDPYLGEQISVGRDGLAARVRAGRGALTAPAAIDDTTLVVGERGGLLHRVSLENRRDHRTLRLPGAVLVDPAAPLVRNGIAYLGTTDPGAGLTAVDVHAMRPVWSRPLGPPGETWSTPVLDDLTGLVHLTGRSTGVHAVDRGTGEPAWSHRPTAPTPSAPALADAVLYVLTEAGELLALNTRGGGRPLLRRSYAPFATGTPVAAPVTTHGLVHFATADHVVRAIPQTSALGS</sequence>
<dbReference type="Gene3D" id="1.10.510.10">
    <property type="entry name" value="Transferase(Phosphotransferase) domain 1"/>
    <property type="match status" value="1"/>
</dbReference>
<feature type="binding site" evidence="5">
    <location>
        <position position="50"/>
    </location>
    <ligand>
        <name>ATP</name>
        <dbReference type="ChEBI" id="CHEBI:30616"/>
    </ligand>
</feature>
<dbReference type="SMART" id="SM00564">
    <property type="entry name" value="PQQ"/>
    <property type="match status" value="4"/>
</dbReference>
<keyword evidence="8" id="KW-1185">Reference proteome</keyword>
<dbReference type="SUPFAM" id="SSF56112">
    <property type="entry name" value="Protein kinase-like (PK-like)"/>
    <property type="match status" value="1"/>
</dbReference>
<evidence type="ECO:0000259" key="6">
    <source>
        <dbReference type="PROSITE" id="PS50011"/>
    </source>
</evidence>
<evidence type="ECO:0000256" key="2">
    <source>
        <dbReference type="ARBA" id="ARBA00022741"/>
    </source>
</evidence>
<comment type="caution">
    <text evidence="7">The sequence shown here is derived from an EMBL/GenBank/DDBJ whole genome shotgun (WGS) entry which is preliminary data.</text>
</comment>
<dbReference type="PANTHER" id="PTHR43289">
    <property type="entry name" value="MITOGEN-ACTIVATED PROTEIN KINASE KINASE KINASE 20-RELATED"/>
    <property type="match status" value="1"/>
</dbReference>
<evidence type="ECO:0000256" key="1">
    <source>
        <dbReference type="ARBA" id="ARBA00022679"/>
    </source>
</evidence>
<keyword evidence="1" id="KW-0808">Transferase</keyword>
<dbReference type="Pfam" id="PF13360">
    <property type="entry name" value="PQQ_2"/>
    <property type="match status" value="2"/>
</dbReference>
<reference evidence="7 8" key="1">
    <citation type="submission" date="2015-12" db="EMBL/GenBank/DDBJ databases">
        <title>Draft genome sequence of Streptomyces silvensis ATCC 53525, a producer of novel hormone antagonists.</title>
        <authorList>
            <person name="Johnston C.W."/>
            <person name="Li Y."/>
            <person name="Magarvey N.A."/>
        </authorList>
    </citation>
    <scope>NUCLEOTIDE SEQUENCE [LARGE SCALE GENOMIC DNA]</scope>
    <source>
        <strain evidence="7 8">ATCC 53525</strain>
    </source>
</reference>
<dbReference type="InterPro" id="IPR000719">
    <property type="entry name" value="Prot_kinase_dom"/>
</dbReference>
<dbReference type="PANTHER" id="PTHR43289:SF34">
    <property type="entry name" value="SERINE_THREONINE-PROTEIN KINASE YBDM-RELATED"/>
    <property type="match status" value="1"/>
</dbReference>
<dbReference type="InterPro" id="IPR011047">
    <property type="entry name" value="Quinoprotein_ADH-like_sf"/>
</dbReference>
<dbReference type="Gene3D" id="2.130.10.10">
    <property type="entry name" value="YVTN repeat-like/Quinoprotein amine dehydrogenase"/>
    <property type="match status" value="2"/>
</dbReference>
<protein>
    <recommendedName>
        <fullName evidence="6">Protein kinase domain-containing protein</fullName>
    </recommendedName>
</protein>
<dbReference type="OrthoDB" id="4128065at2"/>
<dbReference type="InterPro" id="IPR008271">
    <property type="entry name" value="Ser/Thr_kinase_AS"/>
</dbReference>
<dbReference type="AlphaFoldDB" id="A0A0W7XAT1"/>
<name>A0A0W7XAT1_9ACTN</name>
<dbReference type="Gene3D" id="3.30.200.20">
    <property type="entry name" value="Phosphorylase Kinase, domain 1"/>
    <property type="match status" value="1"/>
</dbReference>
<dbReference type="CDD" id="cd14014">
    <property type="entry name" value="STKc_PknB_like"/>
    <property type="match status" value="1"/>
</dbReference>
<proteinExistence type="predicted"/>
<dbReference type="EMBL" id="LOCL01000026">
    <property type="protein sequence ID" value="KUF19764.1"/>
    <property type="molecule type" value="Genomic_DNA"/>
</dbReference>
<dbReference type="InterPro" id="IPR017441">
    <property type="entry name" value="Protein_kinase_ATP_BS"/>
</dbReference>
<keyword evidence="2 5" id="KW-0547">Nucleotide-binding</keyword>
<dbReference type="RefSeq" id="WP_058846265.1">
    <property type="nucleotide sequence ID" value="NZ_LOCL01000026.1"/>
</dbReference>
<keyword evidence="4 5" id="KW-0067">ATP-binding</keyword>
<dbReference type="InterPro" id="IPR018391">
    <property type="entry name" value="PQQ_b-propeller_rpt"/>
</dbReference>
<dbReference type="Pfam" id="PF00069">
    <property type="entry name" value="Pkinase"/>
    <property type="match status" value="1"/>
</dbReference>
<dbReference type="PROSITE" id="PS00108">
    <property type="entry name" value="PROTEIN_KINASE_ST"/>
    <property type="match status" value="1"/>
</dbReference>
<keyword evidence="3" id="KW-0418">Kinase</keyword>
<accession>A0A0W7XAT1</accession>
<evidence type="ECO:0000256" key="3">
    <source>
        <dbReference type="ARBA" id="ARBA00022777"/>
    </source>
</evidence>
<evidence type="ECO:0000256" key="5">
    <source>
        <dbReference type="PROSITE-ProRule" id="PRU10141"/>
    </source>
</evidence>
<evidence type="ECO:0000313" key="8">
    <source>
        <dbReference type="Proteomes" id="UP000054804"/>
    </source>
</evidence>
<dbReference type="PROSITE" id="PS00107">
    <property type="entry name" value="PROTEIN_KINASE_ATP"/>
    <property type="match status" value="1"/>
</dbReference>
<dbReference type="SUPFAM" id="SSF50998">
    <property type="entry name" value="Quinoprotein alcohol dehydrogenase-like"/>
    <property type="match status" value="1"/>
</dbReference>
<gene>
    <name evidence="7" type="ORF">AT728_05295</name>
</gene>
<dbReference type="Proteomes" id="UP000054804">
    <property type="component" value="Unassembled WGS sequence"/>
</dbReference>
<evidence type="ECO:0000313" key="7">
    <source>
        <dbReference type="EMBL" id="KUF19764.1"/>
    </source>
</evidence>
<dbReference type="GO" id="GO:0004674">
    <property type="term" value="F:protein serine/threonine kinase activity"/>
    <property type="evidence" value="ECO:0007669"/>
    <property type="project" value="TreeGrafter"/>
</dbReference>
<dbReference type="InterPro" id="IPR011009">
    <property type="entry name" value="Kinase-like_dom_sf"/>
</dbReference>
<dbReference type="STRING" id="1765722.AT728_05295"/>
<organism evidence="7 8">
    <name type="scientific">Streptomyces silvensis</name>
    <dbReference type="NCBI Taxonomy" id="1765722"/>
    <lineage>
        <taxon>Bacteria</taxon>
        <taxon>Bacillati</taxon>
        <taxon>Actinomycetota</taxon>
        <taxon>Actinomycetes</taxon>
        <taxon>Kitasatosporales</taxon>
        <taxon>Streptomycetaceae</taxon>
        <taxon>Streptomyces</taxon>
    </lineage>
</organism>
<dbReference type="PROSITE" id="PS50011">
    <property type="entry name" value="PROTEIN_KINASE_DOM"/>
    <property type="match status" value="1"/>
</dbReference>
<feature type="domain" description="Protein kinase" evidence="6">
    <location>
        <begin position="22"/>
        <end position="273"/>
    </location>
</feature>